<dbReference type="EnsemblMetazoa" id="Aqu2.1.01794_001">
    <property type="protein sequence ID" value="Aqu2.1.01794_001"/>
    <property type="gene ID" value="Aqu2.1.01794"/>
</dbReference>
<dbReference type="Pfam" id="PF02176">
    <property type="entry name" value="zf-TRAF"/>
    <property type="match status" value="1"/>
</dbReference>
<dbReference type="PANTHER" id="PTHR10131:SF94">
    <property type="entry name" value="TNF RECEPTOR-ASSOCIATED FACTOR 4"/>
    <property type="match status" value="1"/>
</dbReference>
<keyword evidence="1 4" id="KW-0479">Metal-binding</keyword>
<evidence type="ECO:0000256" key="4">
    <source>
        <dbReference type="PROSITE-ProRule" id="PRU00207"/>
    </source>
</evidence>
<evidence type="ECO:0000259" key="7">
    <source>
        <dbReference type="PROSITE" id="PS50145"/>
    </source>
</evidence>
<dbReference type="Gene3D" id="3.30.40.10">
    <property type="entry name" value="Zinc/RING finger domain, C3HC4 (zinc finger)"/>
    <property type="match status" value="3"/>
</dbReference>
<dbReference type="PROSITE" id="PS50089">
    <property type="entry name" value="ZF_RING_2"/>
    <property type="match status" value="1"/>
</dbReference>
<dbReference type="PROSITE" id="PS50145">
    <property type="entry name" value="ZF_TRAF"/>
    <property type="match status" value="1"/>
</dbReference>
<evidence type="ECO:0000313" key="8">
    <source>
        <dbReference type="EnsemblMetazoa" id="Aqu2.1.01794_001"/>
    </source>
</evidence>
<evidence type="ECO:0000256" key="1">
    <source>
        <dbReference type="ARBA" id="ARBA00022723"/>
    </source>
</evidence>
<accession>A0A1X7SI56</accession>
<evidence type="ECO:0008006" key="9">
    <source>
        <dbReference type="Google" id="ProtNLM"/>
    </source>
</evidence>
<dbReference type="PANTHER" id="PTHR10131">
    <property type="entry name" value="TNF RECEPTOR ASSOCIATED FACTOR"/>
    <property type="match status" value="1"/>
</dbReference>
<keyword evidence="5" id="KW-0175">Coiled coil</keyword>
<dbReference type="InterPro" id="IPR001293">
    <property type="entry name" value="Znf_TRAF"/>
</dbReference>
<feature type="coiled-coil region" evidence="5">
    <location>
        <begin position="222"/>
        <end position="249"/>
    </location>
</feature>
<dbReference type="InParanoid" id="A0A1X7SI56"/>
<evidence type="ECO:0000259" key="6">
    <source>
        <dbReference type="PROSITE" id="PS50089"/>
    </source>
</evidence>
<sequence>MSTATASPEKIEVSKDDFKFLGSEEDINDFNIECPICLSVIMDKPCKTSCCEKNFCRTCISKVMGGCCPMCRTKYMNYTADKRFKLIVYSQMVHCLKKKSKVAECGWKGKLSLLRDHFSTSCGFVMVQCPHECGEKDILRIDVEDHLENHCPMEPVKCPFSWLGCKERPLRKDIEKHYSDTQHAVLFEAAYQKLCSDVHMANDKLSSFSKRDNSRVTRSTSNKGFENELHTLKLEHDKLKNRHDKLLKNLKIISVI</sequence>
<reference evidence="8" key="1">
    <citation type="submission" date="2017-05" db="UniProtKB">
        <authorList>
            <consortium name="EnsemblMetazoa"/>
        </authorList>
    </citation>
    <scope>IDENTIFICATION</scope>
</reference>
<keyword evidence="2 4" id="KW-0863">Zinc-finger</keyword>
<name>A0A1X7SI56_AMPQE</name>
<keyword evidence="3 4" id="KW-0862">Zinc</keyword>
<proteinExistence type="predicted"/>
<dbReference type="InterPro" id="IPR001841">
    <property type="entry name" value="Znf_RING"/>
</dbReference>
<dbReference type="GO" id="GO:0043122">
    <property type="term" value="P:regulation of canonical NF-kappaB signal transduction"/>
    <property type="evidence" value="ECO:0007669"/>
    <property type="project" value="TreeGrafter"/>
</dbReference>
<dbReference type="SUPFAM" id="SSF49599">
    <property type="entry name" value="TRAF domain-like"/>
    <property type="match status" value="1"/>
</dbReference>
<feature type="domain" description="RING-type" evidence="6">
    <location>
        <begin position="34"/>
        <end position="72"/>
    </location>
</feature>
<protein>
    <recommendedName>
        <fullName evidence="9">RING-type domain-containing protein</fullName>
    </recommendedName>
</protein>
<feature type="domain" description="TRAF-type" evidence="7">
    <location>
        <begin position="117"/>
        <end position="168"/>
    </location>
</feature>
<feature type="zinc finger region" description="TRAF-type" evidence="4">
    <location>
        <begin position="117"/>
        <end position="168"/>
    </location>
</feature>
<evidence type="ECO:0000256" key="3">
    <source>
        <dbReference type="ARBA" id="ARBA00022833"/>
    </source>
</evidence>
<evidence type="ECO:0000256" key="5">
    <source>
        <dbReference type="SAM" id="Coils"/>
    </source>
</evidence>
<dbReference type="InterPro" id="IPR013083">
    <property type="entry name" value="Znf_RING/FYVE/PHD"/>
</dbReference>
<organism evidence="8">
    <name type="scientific">Amphimedon queenslandica</name>
    <name type="common">Sponge</name>
    <dbReference type="NCBI Taxonomy" id="400682"/>
    <lineage>
        <taxon>Eukaryota</taxon>
        <taxon>Metazoa</taxon>
        <taxon>Porifera</taxon>
        <taxon>Demospongiae</taxon>
        <taxon>Heteroscleromorpha</taxon>
        <taxon>Haplosclerida</taxon>
        <taxon>Niphatidae</taxon>
        <taxon>Amphimedon</taxon>
    </lineage>
</organism>
<evidence type="ECO:0000256" key="2">
    <source>
        <dbReference type="ARBA" id="ARBA00022771"/>
    </source>
</evidence>
<dbReference type="SUPFAM" id="SSF57850">
    <property type="entry name" value="RING/U-box"/>
    <property type="match status" value="1"/>
</dbReference>
<dbReference type="GO" id="GO:0008270">
    <property type="term" value="F:zinc ion binding"/>
    <property type="evidence" value="ECO:0007669"/>
    <property type="project" value="UniProtKB-KW"/>
</dbReference>
<dbReference type="OrthoDB" id="5971837at2759"/>
<dbReference type="AlphaFoldDB" id="A0A1X7SI56"/>